<name>A0A1R4K6S4_9MICO</name>
<evidence type="ECO:0000256" key="3">
    <source>
        <dbReference type="ARBA" id="ARBA00022741"/>
    </source>
</evidence>
<keyword evidence="4 8" id="KW-0418">Kinase</keyword>
<comment type="similarity">
    <text evidence="1">Belongs to the carbohydrate kinase PfkB family.</text>
</comment>
<dbReference type="PANTHER" id="PTHR46566">
    <property type="entry name" value="1-PHOSPHOFRUCTOKINASE-RELATED"/>
    <property type="match status" value="1"/>
</dbReference>
<evidence type="ECO:0000256" key="4">
    <source>
        <dbReference type="ARBA" id="ARBA00022777"/>
    </source>
</evidence>
<dbReference type="Proteomes" id="UP000196320">
    <property type="component" value="Unassembled WGS sequence"/>
</dbReference>
<protein>
    <submittedName>
        <fullName evidence="8">1-phosphofructokinase</fullName>
        <ecNumber evidence="8">2.7.1.56</ecNumber>
    </submittedName>
</protein>
<organism evidence="8 9">
    <name type="scientific">Microbacterium esteraromaticum</name>
    <dbReference type="NCBI Taxonomy" id="57043"/>
    <lineage>
        <taxon>Bacteria</taxon>
        <taxon>Bacillati</taxon>
        <taxon>Actinomycetota</taxon>
        <taxon>Actinomycetes</taxon>
        <taxon>Micrococcales</taxon>
        <taxon>Microbacteriaceae</taxon>
        <taxon>Microbacterium</taxon>
    </lineage>
</organism>
<dbReference type="NCBIfam" id="TIGR03168">
    <property type="entry name" value="1-PFK"/>
    <property type="match status" value="1"/>
</dbReference>
<feature type="domain" description="Carbohydrate kinase PfkB" evidence="7">
    <location>
        <begin position="14"/>
        <end position="298"/>
    </location>
</feature>
<dbReference type="GO" id="GO:0005829">
    <property type="term" value="C:cytosol"/>
    <property type="evidence" value="ECO:0007669"/>
    <property type="project" value="TreeGrafter"/>
</dbReference>
<keyword evidence="3" id="KW-0547">Nucleotide-binding</keyword>
<dbReference type="Pfam" id="PF00294">
    <property type="entry name" value="PfkB"/>
    <property type="match status" value="1"/>
</dbReference>
<reference evidence="8 9" key="1">
    <citation type="submission" date="2017-02" db="EMBL/GenBank/DDBJ databases">
        <authorList>
            <person name="Peterson S.W."/>
        </authorList>
    </citation>
    <scope>NUCLEOTIDE SEQUENCE [LARGE SCALE GENOMIC DNA]</scope>
    <source>
        <strain evidence="8 9">B Mb 05.01</strain>
    </source>
</reference>
<dbReference type="OrthoDB" id="9801219at2"/>
<evidence type="ECO:0000259" key="7">
    <source>
        <dbReference type="Pfam" id="PF00294"/>
    </source>
</evidence>
<dbReference type="InterPro" id="IPR011611">
    <property type="entry name" value="PfkB_dom"/>
</dbReference>
<evidence type="ECO:0000313" key="8">
    <source>
        <dbReference type="EMBL" id="SJN39904.1"/>
    </source>
</evidence>
<dbReference type="InterPro" id="IPR017583">
    <property type="entry name" value="Tagatose/fructose_Pkinase"/>
</dbReference>
<evidence type="ECO:0000256" key="5">
    <source>
        <dbReference type="ARBA" id="ARBA00022840"/>
    </source>
</evidence>
<gene>
    <name evidence="8" type="ORF">FM104_10725</name>
</gene>
<evidence type="ECO:0000256" key="1">
    <source>
        <dbReference type="ARBA" id="ARBA00010688"/>
    </source>
</evidence>
<evidence type="ECO:0000313" key="9">
    <source>
        <dbReference type="Proteomes" id="UP000196320"/>
    </source>
</evidence>
<proteinExistence type="inferred from homology"/>
<sequence>MIGVVTITPAAAIDRTYRIESVTLGVVNRATESHHELSGKGVNVARAIAHTDVSVRAVVPLGPVEMPTALLDPVLVPVPIRREIRQNISVIETDGTSTKINAPATPLELTEWEAVIEAGLTTLRKLDGGWLALCGSIPNVAGTNELVPFEPLLEAAARAGVRIAIDSSGAAFERVLRLGAQVDLVKPNTHELAEAVGRRLHTVGDVADAAAELRDRGVRTVYVSMGADGAFVLGEDGYRVASAAAPTMTNTVGAGDASLAGFLACVARRGADALDEAAAAAASWGALAVSQSTTILTDPDTAPLAQVSVPARHTPLSEPSQP</sequence>
<dbReference type="InterPro" id="IPR029056">
    <property type="entry name" value="Ribokinase-like"/>
</dbReference>
<accession>A0A1R4K6S4</accession>
<dbReference type="RefSeq" id="WP_087132222.1">
    <property type="nucleotide sequence ID" value="NZ_FUKO01000023.1"/>
</dbReference>
<dbReference type="AlphaFoldDB" id="A0A1R4K6S4"/>
<evidence type="ECO:0000256" key="2">
    <source>
        <dbReference type="ARBA" id="ARBA00022679"/>
    </source>
</evidence>
<evidence type="ECO:0000256" key="6">
    <source>
        <dbReference type="PIRNR" id="PIRNR000535"/>
    </source>
</evidence>
<keyword evidence="2 6" id="KW-0808">Transferase</keyword>
<dbReference type="GO" id="GO:0005524">
    <property type="term" value="F:ATP binding"/>
    <property type="evidence" value="ECO:0007669"/>
    <property type="project" value="UniProtKB-KW"/>
</dbReference>
<dbReference type="InterPro" id="IPR002173">
    <property type="entry name" value="Carboh/pur_kinase_PfkB_CS"/>
</dbReference>
<dbReference type="EC" id="2.7.1.56" evidence="8"/>
<dbReference type="SUPFAM" id="SSF53613">
    <property type="entry name" value="Ribokinase-like"/>
    <property type="match status" value="1"/>
</dbReference>
<dbReference type="PIRSF" id="PIRSF000535">
    <property type="entry name" value="1PFK/6PFK/LacC"/>
    <property type="match status" value="1"/>
</dbReference>
<dbReference type="GO" id="GO:0008662">
    <property type="term" value="F:1-phosphofructokinase activity"/>
    <property type="evidence" value="ECO:0007669"/>
    <property type="project" value="UniProtKB-EC"/>
</dbReference>
<keyword evidence="9" id="KW-1185">Reference proteome</keyword>
<dbReference type="Gene3D" id="3.40.1190.20">
    <property type="match status" value="1"/>
</dbReference>
<keyword evidence="5" id="KW-0067">ATP-binding</keyword>
<dbReference type="PROSITE" id="PS00584">
    <property type="entry name" value="PFKB_KINASES_2"/>
    <property type="match status" value="1"/>
</dbReference>
<dbReference type="EMBL" id="FUKO01000023">
    <property type="protein sequence ID" value="SJN39904.1"/>
    <property type="molecule type" value="Genomic_DNA"/>
</dbReference>
<dbReference type="PANTHER" id="PTHR46566:SF5">
    <property type="entry name" value="1-PHOSPHOFRUCTOKINASE"/>
    <property type="match status" value="1"/>
</dbReference>